<dbReference type="GO" id="GO:0015031">
    <property type="term" value="P:protein transport"/>
    <property type="evidence" value="ECO:0007669"/>
    <property type="project" value="TreeGrafter"/>
</dbReference>
<dbReference type="PANTHER" id="PTHR11188:SF175">
    <property type="entry name" value="ARRESTIN C-TERMINAL-LIKE DOMAIN-CONTAINING PROTEIN"/>
    <property type="match status" value="1"/>
</dbReference>
<feature type="domain" description="Arrestin-like N-terminal" evidence="2">
    <location>
        <begin position="3"/>
        <end position="114"/>
    </location>
</feature>
<evidence type="ECO:0000313" key="3">
    <source>
        <dbReference type="Proteomes" id="UP000095282"/>
    </source>
</evidence>
<evidence type="ECO:0000259" key="2">
    <source>
        <dbReference type="Pfam" id="PF00339"/>
    </source>
</evidence>
<organism evidence="3 4">
    <name type="scientific">Caenorhabditis tropicalis</name>
    <dbReference type="NCBI Taxonomy" id="1561998"/>
    <lineage>
        <taxon>Eukaryota</taxon>
        <taxon>Metazoa</taxon>
        <taxon>Ecdysozoa</taxon>
        <taxon>Nematoda</taxon>
        <taxon>Chromadorea</taxon>
        <taxon>Rhabditida</taxon>
        <taxon>Rhabditina</taxon>
        <taxon>Rhabditomorpha</taxon>
        <taxon>Rhabditoidea</taxon>
        <taxon>Rhabditidae</taxon>
        <taxon>Peloderinae</taxon>
        <taxon>Caenorhabditis</taxon>
    </lineage>
</organism>
<name>A0A1I7TRM3_9PELO</name>
<dbReference type="InterPro" id="IPR014756">
    <property type="entry name" value="Ig_E-set"/>
</dbReference>
<dbReference type="AlphaFoldDB" id="A0A1I7TRM3"/>
<dbReference type="WBParaSite" id="Csp11.Scaffold629.g11084.t1">
    <property type="protein sequence ID" value="Csp11.Scaffold629.g11084.t1"/>
    <property type="gene ID" value="Csp11.Scaffold629.g11084"/>
</dbReference>
<dbReference type="InterPro" id="IPR011021">
    <property type="entry name" value="Arrestin-like_N"/>
</dbReference>
<proteinExistence type="inferred from homology"/>
<keyword evidence="3" id="KW-1185">Reference proteome</keyword>
<protein>
    <submittedName>
        <fullName evidence="4">Arrestin_N domain-containing protein</fullName>
    </submittedName>
</protein>
<dbReference type="PANTHER" id="PTHR11188">
    <property type="entry name" value="ARRESTIN DOMAIN CONTAINING PROTEIN"/>
    <property type="match status" value="1"/>
</dbReference>
<reference evidence="4" key="1">
    <citation type="submission" date="2016-11" db="UniProtKB">
        <authorList>
            <consortium name="WormBaseParasite"/>
        </authorList>
    </citation>
    <scope>IDENTIFICATION</scope>
</reference>
<dbReference type="Proteomes" id="UP000095282">
    <property type="component" value="Unplaced"/>
</dbReference>
<dbReference type="InterPro" id="IPR050357">
    <property type="entry name" value="Arrestin_domain-protein"/>
</dbReference>
<dbReference type="Gene3D" id="2.60.40.640">
    <property type="match status" value="1"/>
</dbReference>
<dbReference type="SUPFAM" id="SSF81296">
    <property type="entry name" value="E set domains"/>
    <property type="match status" value="1"/>
</dbReference>
<dbReference type="STRING" id="1561998.A0A1I7TRM3"/>
<sequence>MFGTAHTEWEVAEHQTRMKNREPRSHTEIAKYSSDITIVQEEICAWTGGDKMSSIPSDHQVFPFSFILPETCPPSFVRSYGQISYYVKAELDQPWKFNGTDRKAFRDMPHLDLNLVLFGNYPATQSASKDIGLIFKKDP</sequence>
<dbReference type="GO" id="GO:0005737">
    <property type="term" value="C:cytoplasm"/>
    <property type="evidence" value="ECO:0007669"/>
    <property type="project" value="TreeGrafter"/>
</dbReference>
<evidence type="ECO:0000313" key="4">
    <source>
        <dbReference type="WBParaSite" id="Csp11.Scaffold629.g11084.t1"/>
    </source>
</evidence>
<dbReference type="InterPro" id="IPR014752">
    <property type="entry name" value="Arrestin-like_C"/>
</dbReference>
<dbReference type="Pfam" id="PF00339">
    <property type="entry name" value="Arrestin_N"/>
    <property type="match status" value="1"/>
</dbReference>
<accession>A0A1I7TRM3</accession>
<comment type="similarity">
    <text evidence="1">Belongs to the arrestin family.</text>
</comment>
<evidence type="ECO:0000256" key="1">
    <source>
        <dbReference type="ARBA" id="ARBA00005298"/>
    </source>
</evidence>